<evidence type="ECO:0000313" key="3">
    <source>
        <dbReference type="Proteomes" id="UP000585614"/>
    </source>
</evidence>
<feature type="region of interest" description="Disordered" evidence="1">
    <location>
        <begin position="77"/>
        <end position="96"/>
    </location>
</feature>
<comment type="caution">
    <text evidence="2">The sequence shown here is derived from an EMBL/GenBank/DDBJ whole genome shotgun (WGS) entry which is preliminary data.</text>
</comment>
<dbReference type="Proteomes" id="UP000585614">
    <property type="component" value="Unassembled WGS sequence"/>
</dbReference>
<sequence length="149" mass="15920">MGKRKTVIEGPAFSRCGDLQASRARAGIRFLSLASGPPTPIGFSSPHCLLLGLIKVQRLHLPFLPLSFFFSESRNQTAQRPRAQRPQHIPGLPPAWPPLACVPPPPATASWTRSPVSPPSRRCAAAGPGDLNDWGWGLSSCPSSQPPGD</sequence>
<proteinExistence type="predicted"/>
<feature type="region of interest" description="Disordered" evidence="1">
    <location>
        <begin position="107"/>
        <end position="149"/>
    </location>
</feature>
<protein>
    <submittedName>
        <fullName evidence="2">Uncharacterized protein</fullName>
    </submittedName>
</protein>
<evidence type="ECO:0000256" key="1">
    <source>
        <dbReference type="SAM" id="MobiDB-lite"/>
    </source>
</evidence>
<dbReference type="EMBL" id="JACAGC010000010">
    <property type="protein sequence ID" value="KAF6339790.1"/>
    <property type="molecule type" value="Genomic_DNA"/>
</dbReference>
<organism evidence="2 3">
    <name type="scientific">Rhinolophus ferrumequinum</name>
    <name type="common">Greater horseshoe bat</name>
    <dbReference type="NCBI Taxonomy" id="59479"/>
    <lineage>
        <taxon>Eukaryota</taxon>
        <taxon>Metazoa</taxon>
        <taxon>Chordata</taxon>
        <taxon>Craniata</taxon>
        <taxon>Vertebrata</taxon>
        <taxon>Euteleostomi</taxon>
        <taxon>Mammalia</taxon>
        <taxon>Eutheria</taxon>
        <taxon>Laurasiatheria</taxon>
        <taxon>Chiroptera</taxon>
        <taxon>Yinpterochiroptera</taxon>
        <taxon>Rhinolophoidea</taxon>
        <taxon>Rhinolophidae</taxon>
        <taxon>Rhinolophinae</taxon>
        <taxon>Rhinolophus</taxon>
    </lineage>
</organism>
<accession>A0A7J7WRG9</accession>
<evidence type="ECO:0000313" key="2">
    <source>
        <dbReference type="EMBL" id="KAF6339790.1"/>
    </source>
</evidence>
<gene>
    <name evidence="2" type="ORF">mRhiFer1_008062</name>
</gene>
<feature type="compositionally biased region" description="Low complexity" evidence="1">
    <location>
        <begin position="78"/>
        <end position="87"/>
    </location>
</feature>
<name>A0A7J7WRG9_RHIFE</name>
<reference evidence="2 3" key="1">
    <citation type="journal article" date="2020" name="Nature">
        <title>Six reference-quality genomes reveal evolution of bat adaptations.</title>
        <authorList>
            <person name="Jebb D."/>
            <person name="Huang Z."/>
            <person name="Pippel M."/>
            <person name="Hughes G.M."/>
            <person name="Lavrichenko K."/>
            <person name="Devanna P."/>
            <person name="Winkler S."/>
            <person name="Jermiin L.S."/>
            <person name="Skirmuntt E.C."/>
            <person name="Katzourakis A."/>
            <person name="Burkitt-Gray L."/>
            <person name="Ray D.A."/>
            <person name="Sullivan K.A.M."/>
            <person name="Roscito J.G."/>
            <person name="Kirilenko B.M."/>
            <person name="Davalos L.M."/>
            <person name="Corthals A.P."/>
            <person name="Power M.L."/>
            <person name="Jones G."/>
            <person name="Ransome R.D."/>
            <person name="Dechmann D.K.N."/>
            <person name="Locatelli A.G."/>
            <person name="Puechmaille S.J."/>
            <person name="Fedrigo O."/>
            <person name="Jarvis E.D."/>
            <person name="Hiller M."/>
            <person name="Vernes S.C."/>
            <person name="Myers E.W."/>
            <person name="Teeling E.C."/>
        </authorList>
    </citation>
    <scope>NUCLEOTIDE SEQUENCE [LARGE SCALE GENOMIC DNA]</scope>
    <source>
        <strain evidence="2">MRhiFer1</strain>
        <tissue evidence="2">Lung</tissue>
    </source>
</reference>
<dbReference type="AlphaFoldDB" id="A0A7J7WRG9"/>